<evidence type="ECO:0000313" key="1">
    <source>
        <dbReference type="EMBL" id="CAL2102030.1"/>
    </source>
</evidence>
<proteinExistence type="predicted"/>
<dbReference type="EMBL" id="CAXJIO010000010">
    <property type="protein sequence ID" value="CAL2102030.1"/>
    <property type="molecule type" value="Genomic_DNA"/>
</dbReference>
<keyword evidence="2" id="KW-1185">Reference proteome</keyword>
<name>A0ABM9P8X6_9FLAO</name>
<reference evidence="1 2" key="1">
    <citation type="submission" date="2024-05" db="EMBL/GenBank/DDBJ databases">
        <authorList>
            <person name="Duchaud E."/>
        </authorList>
    </citation>
    <scope>NUCLEOTIDE SEQUENCE [LARGE SCALE GENOMIC DNA]</scope>
    <source>
        <strain evidence="1">Ena-SAMPLE-TAB-13-05-2024-13:56:06:370-140308</strain>
    </source>
</reference>
<gene>
    <name evidence="1" type="ORF">T190423A01A_10593</name>
</gene>
<sequence>MKKIVFVFATVLFVGMGHAQKKETLSIFENPNGWKQEVIKFPVKWAPDVKFTGFEELLFAPNWSDAKSDDFWSLVMGWKIESSKALALKEISKGFKNYFDGLMKPNHWAQEFPEPKVFLKEKNNGFTGKMIVFDGFHTGKVITLNISGSQQYSKKDLISTITFRISPKDKTNPIWNQLDKVTIKETSKNLIQLDTSWAKEDFPFPIRFAKNIHYKGIAEVRFPPKGWRDPKHPNFWSYTFAWNLDHSKRIDAQELMSNLEKYFDGLNGVGVNKNMDAHKAVVHLTEIKNSESTNLFIGSIKTFDRFATHKPIKLKVFIETTYCKVKQKTMLFFKLSPKPFEHETWNMLGKIKLNRPECN</sequence>
<dbReference type="Proteomes" id="UP001497527">
    <property type="component" value="Unassembled WGS sequence"/>
</dbReference>
<accession>A0ABM9P8X6</accession>
<comment type="caution">
    <text evidence="1">The sequence shown here is derived from an EMBL/GenBank/DDBJ whole genome shotgun (WGS) entry which is preliminary data.</text>
</comment>
<dbReference type="RefSeq" id="WP_348714637.1">
    <property type="nucleotide sequence ID" value="NZ_CAXJIO010000010.1"/>
</dbReference>
<evidence type="ECO:0000313" key="2">
    <source>
        <dbReference type="Proteomes" id="UP001497527"/>
    </source>
</evidence>
<organism evidence="1 2">
    <name type="scientific">Tenacibaculum polynesiense</name>
    <dbReference type="NCBI Taxonomy" id="3137857"/>
    <lineage>
        <taxon>Bacteria</taxon>
        <taxon>Pseudomonadati</taxon>
        <taxon>Bacteroidota</taxon>
        <taxon>Flavobacteriia</taxon>
        <taxon>Flavobacteriales</taxon>
        <taxon>Flavobacteriaceae</taxon>
        <taxon>Tenacibaculum</taxon>
    </lineage>
</organism>
<protein>
    <submittedName>
        <fullName evidence="1">Uncharacterized protein</fullName>
    </submittedName>
</protein>